<protein>
    <recommendedName>
        <fullName evidence="3">Putative gamma-glutamylcyclotransferase</fullName>
    </recommendedName>
</protein>
<name>A0A319EG55_ASPSB</name>
<comment type="similarity">
    <text evidence="1">Belongs to the gamma-glutamylcyclotransferase family.</text>
</comment>
<gene>
    <name evidence="5" type="ORF">BO78DRAFT_400353</name>
</gene>
<dbReference type="SUPFAM" id="SSF110857">
    <property type="entry name" value="Gamma-glutamyl cyclotransferase-like"/>
    <property type="match status" value="1"/>
</dbReference>
<evidence type="ECO:0000313" key="5">
    <source>
        <dbReference type="EMBL" id="PYI02744.1"/>
    </source>
</evidence>
<evidence type="ECO:0000256" key="2">
    <source>
        <dbReference type="ARBA" id="ARBA00022679"/>
    </source>
</evidence>
<dbReference type="AlphaFoldDB" id="A0A319EG55"/>
<accession>A0A319EG55</accession>
<dbReference type="InterPro" id="IPR036568">
    <property type="entry name" value="GGCT-like_sf"/>
</dbReference>
<dbReference type="Proteomes" id="UP000248423">
    <property type="component" value="Unassembled WGS sequence"/>
</dbReference>
<keyword evidence="2" id="KW-0808">Transferase</keyword>
<dbReference type="EMBL" id="KZ826390">
    <property type="protein sequence ID" value="PYI02744.1"/>
    <property type="molecule type" value="Genomic_DNA"/>
</dbReference>
<dbReference type="Pfam" id="PF06094">
    <property type="entry name" value="GGACT"/>
    <property type="match status" value="1"/>
</dbReference>
<dbReference type="CDD" id="cd06661">
    <property type="entry name" value="GGCT_like"/>
    <property type="match status" value="1"/>
</dbReference>
<evidence type="ECO:0000313" key="6">
    <source>
        <dbReference type="Proteomes" id="UP000248423"/>
    </source>
</evidence>
<reference evidence="5 6" key="1">
    <citation type="submission" date="2018-02" db="EMBL/GenBank/DDBJ databases">
        <title>The genomes of Aspergillus section Nigri reveals drivers in fungal speciation.</title>
        <authorList>
            <consortium name="DOE Joint Genome Institute"/>
            <person name="Vesth T.C."/>
            <person name="Nybo J."/>
            <person name="Theobald S."/>
            <person name="Brandl J."/>
            <person name="Frisvad J.C."/>
            <person name="Nielsen K.F."/>
            <person name="Lyhne E.K."/>
            <person name="Kogle M.E."/>
            <person name="Kuo A."/>
            <person name="Riley R."/>
            <person name="Clum A."/>
            <person name="Nolan M."/>
            <person name="Lipzen A."/>
            <person name="Salamov A."/>
            <person name="Henrissat B."/>
            <person name="Wiebenga A."/>
            <person name="De vries R.P."/>
            <person name="Grigoriev I.V."/>
            <person name="Mortensen U.H."/>
            <person name="Andersen M.R."/>
            <person name="Baker S.E."/>
        </authorList>
    </citation>
    <scope>NUCLEOTIDE SEQUENCE [LARGE SCALE GENOMIC DNA]</scope>
    <source>
        <strain evidence="5 6">CBS 121057</strain>
    </source>
</reference>
<evidence type="ECO:0000259" key="4">
    <source>
        <dbReference type="Pfam" id="PF06094"/>
    </source>
</evidence>
<dbReference type="InterPro" id="IPR013024">
    <property type="entry name" value="GGCT-like"/>
</dbReference>
<organism evidence="5 6">
    <name type="scientific">Aspergillus sclerotiicarbonarius (strain CBS 121057 / IBT 28362)</name>
    <dbReference type="NCBI Taxonomy" id="1448318"/>
    <lineage>
        <taxon>Eukaryota</taxon>
        <taxon>Fungi</taxon>
        <taxon>Dikarya</taxon>
        <taxon>Ascomycota</taxon>
        <taxon>Pezizomycotina</taxon>
        <taxon>Eurotiomycetes</taxon>
        <taxon>Eurotiomycetidae</taxon>
        <taxon>Eurotiales</taxon>
        <taxon>Aspergillaceae</taxon>
        <taxon>Aspergillus</taxon>
        <taxon>Aspergillus subgen. Circumdati</taxon>
    </lineage>
</organism>
<dbReference type="InterPro" id="IPR009288">
    <property type="entry name" value="AIG2-like_dom"/>
</dbReference>
<sequence>MPQSTPLDQPTEPSEPTLPVYYFFYGTLTNPTQLQRILDLPSTPTLRKASVHGYTIAKWGDYPALIPGEQDDVVAGSAYRVQSAEGARKLADYETKAYEVVDCWIYFTDGNGEGGGEEEGIGGKVFVYAGDAGALLEGRFDRKLWRRQMGDRLG</sequence>
<dbReference type="PANTHER" id="PTHR31544:SF4">
    <property type="entry name" value="GAMMA-GLUTAMYLCYCLOTRANSFERASE-RELATED"/>
    <property type="match status" value="1"/>
</dbReference>
<dbReference type="PANTHER" id="PTHR31544">
    <property type="entry name" value="AIG2-LIKE PROTEIN D"/>
    <property type="match status" value="1"/>
</dbReference>
<keyword evidence="6" id="KW-1185">Reference proteome</keyword>
<dbReference type="InterPro" id="IPR045038">
    <property type="entry name" value="AIG2-like"/>
</dbReference>
<dbReference type="GO" id="GO:0016740">
    <property type="term" value="F:transferase activity"/>
    <property type="evidence" value="ECO:0007669"/>
    <property type="project" value="UniProtKB-KW"/>
</dbReference>
<evidence type="ECO:0000256" key="3">
    <source>
        <dbReference type="ARBA" id="ARBA00030602"/>
    </source>
</evidence>
<feature type="domain" description="Gamma-glutamylcyclotransferase AIG2-like" evidence="4">
    <location>
        <begin position="22"/>
        <end position="128"/>
    </location>
</feature>
<dbReference type="VEuPathDB" id="FungiDB:BO78DRAFT_400353"/>
<dbReference type="OrthoDB" id="3262926at2759"/>
<proteinExistence type="inferred from homology"/>
<dbReference type="Gene3D" id="3.10.490.10">
    <property type="entry name" value="Gamma-glutamyl cyclotransferase-like"/>
    <property type="match status" value="1"/>
</dbReference>
<evidence type="ECO:0000256" key="1">
    <source>
        <dbReference type="ARBA" id="ARBA00008861"/>
    </source>
</evidence>